<dbReference type="SUPFAM" id="SSF56731">
    <property type="entry name" value="DNA primase core"/>
    <property type="match status" value="1"/>
</dbReference>
<proteinExistence type="predicted"/>
<dbReference type="Gene3D" id="3.40.50.300">
    <property type="entry name" value="P-loop containing nucleotide triphosphate hydrolases"/>
    <property type="match status" value="1"/>
</dbReference>
<dbReference type="InterPro" id="IPR027417">
    <property type="entry name" value="P-loop_NTPase"/>
</dbReference>
<dbReference type="InterPro" id="IPR007694">
    <property type="entry name" value="DNA_helicase_DnaB-like_C"/>
</dbReference>
<evidence type="ECO:0000313" key="3">
    <source>
        <dbReference type="Proteomes" id="UP001596023"/>
    </source>
</evidence>
<dbReference type="RefSeq" id="WP_380002115.1">
    <property type="nucleotide sequence ID" value="NZ_JBHSGN010000211.1"/>
</dbReference>
<evidence type="ECO:0000259" key="1">
    <source>
        <dbReference type="PROSITE" id="PS51199"/>
    </source>
</evidence>
<dbReference type="Proteomes" id="UP001596023">
    <property type="component" value="Unassembled WGS sequence"/>
</dbReference>
<dbReference type="InterPro" id="IPR027032">
    <property type="entry name" value="Twinkle-like"/>
</dbReference>
<dbReference type="CDD" id="cd01029">
    <property type="entry name" value="TOPRIM_primases"/>
    <property type="match status" value="1"/>
</dbReference>
<dbReference type="PANTHER" id="PTHR12873:SF0">
    <property type="entry name" value="TWINKLE MTDNA HELICASE"/>
    <property type="match status" value="1"/>
</dbReference>
<dbReference type="Pfam" id="PF03796">
    <property type="entry name" value="DnaB_C"/>
    <property type="match status" value="1"/>
</dbReference>
<accession>A0ABV9L3U3</accession>
<dbReference type="Gene3D" id="3.40.1360.10">
    <property type="match status" value="1"/>
</dbReference>
<keyword evidence="3" id="KW-1185">Reference proteome</keyword>
<dbReference type="SUPFAM" id="SSF52540">
    <property type="entry name" value="P-loop containing nucleoside triphosphate hydrolases"/>
    <property type="match status" value="1"/>
</dbReference>
<organism evidence="2 3">
    <name type="scientific">Dysgonomonas termitidis</name>
    <dbReference type="NCBI Taxonomy" id="1516126"/>
    <lineage>
        <taxon>Bacteria</taxon>
        <taxon>Pseudomonadati</taxon>
        <taxon>Bacteroidota</taxon>
        <taxon>Bacteroidia</taxon>
        <taxon>Bacteroidales</taxon>
        <taxon>Dysgonomonadaceae</taxon>
        <taxon>Dysgonomonas</taxon>
    </lineage>
</organism>
<dbReference type="EMBL" id="JBHSGN010000211">
    <property type="protein sequence ID" value="MFC4677187.1"/>
    <property type="molecule type" value="Genomic_DNA"/>
</dbReference>
<sequence length="603" mass="68395">MGTWSDTGIEIPFGRTSGKVKTLCPKCREGSRRHKLDKSLSVNLDEGLYKCHYCGFSGSINQKKDYYNHREMEKKTYRKPAWQNNTKLSDKLARYLEDERKLSQATLKKFRLSEGLHYIPAKDRKCNTLQFPYFLNGEVVNVKYRTGDKAWAIEAGCELILYNLDSTVGKEEVIITEGELDCMSFGECGFESVVSVPNGANGTAYLDNYIEEYFDDKQTVYIAVDTDRKGIILRNELIRRFGPERCKVVTYGPGCKDANEHLVKYGPESLRIAVANAEEIRIEGIFTLPDIRQQADLLFREGLHPGMTTGHSDFDRLLSFETGRLCVVTGIPSHGKSEFVDEIAVRLNLNYGLKFAYFSPENHPLPYLAAKLVSKFTGKRFDRESLRPGAYERACAHIGDNFSFIYPEEDFGIGNILEKASFLVKKKGIRVLVIDPYNAIEHQMPHGTNETNYISALLSKLVTFARQKDVLVFLVAHPRKMEMKGGVPTAPNLYDVNGSANFYNKADFGFTVYRDYREDHVRVDVHKVKFKHLGKCGAAYFSYDYANGRYVPFVNGKKGKEDDTDYLESYCQGSQSSIGFTKSAEELEQEFIADTTEAADLPF</sequence>
<dbReference type="PANTHER" id="PTHR12873">
    <property type="entry name" value="T7-LIKE MITOCHONDRIAL DNA HELICASE"/>
    <property type="match status" value="1"/>
</dbReference>
<comment type="caution">
    <text evidence="2">The sequence shown here is derived from an EMBL/GenBank/DDBJ whole genome shotgun (WGS) entry which is preliminary data.</text>
</comment>
<dbReference type="InterPro" id="IPR034154">
    <property type="entry name" value="TOPRIM_DnaG/twinkle"/>
</dbReference>
<dbReference type="PROSITE" id="PS51199">
    <property type="entry name" value="SF4_HELICASE"/>
    <property type="match status" value="1"/>
</dbReference>
<gene>
    <name evidence="2" type="ORF">ACFO6W_26260</name>
</gene>
<reference evidence="3" key="1">
    <citation type="journal article" date="2019" name="Int. J. Syst. Evol. Microbiol.">
        <title>The Global Catalogue of Microorganisms (GCM) 10K type strain sequencing project: providing services to taxonomists for standard genome sequencing and annotation.</title>
        <authorList>
            <consortium name="The Broad Institute Genomics Platform"/>
            <consortium name="The Broad Institute Genome Sequencing Center for Infectious Disease"/>
            <person name="Wu L."/>
            <person name="Ma J."/>
        </authorList>
    </citation>
    <scope>NUCLEOTIDE SEQUENCE [LARGE SCALE GENOMIC DNA]</scope>
    <source>
        <strain evidence="3">CCUG 66188</strain>
    </source>
</reference>
<evidence type="ECO:0000313" key="2">
    <source>
        <dbReference type="EMBL" id="MFC4677187.1"/>
    </source>
</evidence>
<feature type="domain" description="SF4 helicase" evidence="1">
    <location>
        <begin position="300"/>
        <end position="557"/>
    </location>
</feature>
<name>A0ABV9L3U3_9BACT</name>
<dbReference type="Pfam" id="PF13155">
    <property type="entry name" value="Toprim_2"/>
    <property type="match status" value="1"/>
</dbReference>
<protein>
    <submittedName>
        <fullName evidence="2">Bifunctional DNA primase/helicase</fullName>
    </submittedName>
</protein>